<gene>
    <name evidence="3" type="ORF">GJ697_12245</name>
</gene>
<keyword evidence="2" id="KW-1133">Transmembrane helix</keyword>
<proteinExistence type="predicted"/>
<evidence type="ECO:0000313" key="4">
    <source>
        <dbReference type="Proteomes" id="UP000481037"/>
    </source>
</evidence>
<dbReference type="Proteomes" id="UP000481037">
    <property type="component" value="Unassembled WGS sequence"/>
</dbReference>
<reference evidence="3 4" key="1">
    <citation type="submission" date="2019-11" db="EMBL/GenBank/DDBJ databases">
        <title>Novel species isolated from a subtropical stream in China.</title>
        <authorList>
            <person name="Lu H."/>
        </authorList>
    </citation>
    <scope>NUCLEOTIDE SEQUENCE [LARGE SCALE GENOMIC DNA]</scope>
    <source>
        <strain evidence="3 4">FT25W</strain>
    </source>
</reference>
<sequence length="128" mass="13967">MKSSELEIAKIRDGGDRFRQKVDLAKYVIACATGLGALWLIFEGLAKIVARQDADGISALAKVIEAVHIGSILGYIFGAGAAIAWRKERLSKKRAIREKSRYQKMVEGGDKNRSSSGLNESGDDPEEE</sequence>
<feature type="region of interest" description="Disordered" evidence="1">
    <location>
        <begin position="101"/>
        <end position="128"/>
    </location>
</feature>
<comment type="caution">
    <text evidence="3">The sequence shown here is derived from an EMBL/GenBank/DDBJ whole genome shotgun (WGS) entry which is preliminary data.</text>
</comment>
<keyword evidence="2" id="KW-0812">Transmembrane</keyword>
<keyword evidence="2" id="KW-0472">Membrane</keyword>
<feature type="transmembrane region" description="Helical" evidence="2">
    <location>
        <begin position="66"/>
        <end position="85"/>
    </location>
</feature>
<feature type="transmembrane region" description="Helical" evidence="2">
    <location>
        <begin position="27"/>
        <end position="46"/>
    </location>
</feature>
<protein>
    <submittedName>
        <fullName evidence="3">Uncharacterized protein</fullName>
    </submittedName>
</protein>
<dbReference type="AlphaFoldDB" id="A0A6L5QI25"/>
<evidence type="ECO:0000256" key="2">
    <source>
        <dbReference type="SAM" id="Phobius"/>
    </source>
</evidence>
<dbReference type="RefSeq" id="WP_154370156.1">
    <property type="nucleotide sequence ID" value="NZ_WKJM01000008.1"/>
</dbReference>
<dbReference type="EMBL" id="WKJM01000008">
    <property type="protein sequence ID" value="MRX08611.1"/>
    <property type="molecule type" value="Genomic_DNA"/>
</dbReference>
<keyword evidence="4" id="KW-1185">Reference proteome</keyword>
<organism evidence="3 4">
    <name type="scientific">Duganella alba</name>
    <dbReference type="NCBI Taxonomy" id="2666081"/>
    <lineage>
        <taxon>Bacteria</taxon>
        <taxon>Pseudomonadati</taxon>
        <taxon>Pseudomonadota</taxon>
        <taxon>Betaproteobacteria</taxon>
        <taxon>Burkholderiales</taxon>
        <taxon>Oxalobacteraceae</taxon>
        <taxon>Telluria group</taxon>
        <taxon>Duganella</taxon>
    </lineage>
</organism>
<evidence type="ECO:0000256" key="1">
    <source>
        <dbReference type="SAM" id="MobiDB-lite"/>
    </source>
</evidence>
<accession>A0A6L5QI25</accession>
<name>A0A6L5QI25_9BURK</name>
<evidence type="ECO:0000313" key="3">
    <source>
        <dbReference type="EMBL" id="MRX08611.1"/>
    </source>
</evidence>